<keyword evidence="1" id="KW-1133">Transmembrane helix</keyword>
<proteinExistence type="predicted"/>
<keyword evidence="2" id="KW-0489">Methyltransferase</keyword>
<dbReference type="EMBL" id="AP018005">
    <property type="protein sequence ID" value="BBB14710.1"/>
    <property type="molecule type" value="Genomic_DNA"/>
</dbReference>
<sequence length="333" mass="37337">MEQEPPIITATELNDDIPTPPTRPKSCIIACCAIGLLLATWLCLVLTFAFFWKKNNANTANLTLAQGQLSQNQKNLTQIQGIIQKNFTSNTNLIRLNEAKELIQLANYNLFYLRDPNSALFALNLANKQLAESNNSPASLETLRNLLTQNIAKLNALPHLNLGNTLTQLNSLKAQVEKLPLLSTELTSKETVNPPPQTTSEKRWVNAIQTSLHNFQQLIVVRHLDKPIEPLLPQIQQQYLQQNLQLLLQQAQWALLHHQQEIYQSSLQQTKEAIQQYYVEKSPAAQTIIQQINQLAEINLQTALPDLSPTLEAINSLIKTVASAPTDPKETPL</sequence>
<dbReference type="GO" id="GO:0008168">
    <property type="term" value="F:methyltransferase activity"/>
    <property type="evidence" value="ECO:0007669"/>
    <property type="project" value="UniProtKB-KW"/>
</dbReference>
<reference evidence="2 3" key="1">
    <citation type="submission" date="2017-03" db="EMBL/GenBank/DDBJ databases">
        <title>The genome sequence of Candidatus Rickettsiella viridis.</title>
        <authorList>
            <person name="Nikoh N."/>
            <person name="Tsuchida T."/>
            <person name="Yamaguchi K."/>
            <person name="Maeda T."/>
            <person name="Shigenobu S."/>
            <person name="Fukatsu T."/>
        </authorList>
    </citation>
    <scope>NUCLEOTIDE SEQUENCE [LARGE SCALE GENOMIC DNA]</scope>
    <source>
        <strain evidence="2 3">Ap-RA04</strain>
    </source>
</reference>
<keyword evidence="1" id="KW-0472">Membrane</keyword>
<organism evidence="2 3">
    <name type="scientific">Candidatus Rickettsiella viridis</name>
    <dbReference type="NCBI Taxonomy" id="676208"/>
    <lineage>
        <taxon>Bacteria</taxon>
        <taxon>Pseudomonadati</taxon>
        <taxon>Pseudomonadota</taxon>
        <taxon>Gammaproteobacteria</taxon>
        <taxon>Legionellales</taxon>
        <taxon>Coxiellaceae</taxon>
        <taxon>Rickettsiella</taxon>
    </lineage>
</organism>
<accession>A0A2Z5UUU0</accession>
<keyword evidence="1" id="KW-0812">Transmembrane</keyword>
<evidence type="ECO:0000313" key="2">
    <source>
        <dbReference type="EMBL" id="BBB14710.1"/>
    </source>
</evidence>
<dbReference type="PANTHER" id="PTHR38043:SF1">
    <property type="entry name" value="PROTEIN HEMX"/>
    <property type="match status" value="1"/>
</dbReference>
<keyword evidence="2" id="KW-0808">Transferase</keyword>
<dbReference type="Pfam" id="PF04375">
    <property type="entry name" value="HemX"/>
    <property type="match status" value="1"/>
</dbReference>
<evidence type="ECO:0000313" key="3">
    <source>
        <dbReference type="Proteomes" id="UP000282483"/>
    </source>
</evidence>
<gene>
    <name evidence="2" type="primary">hemX</name>
    <name evidence="2" type="ORF">RVIR1_01730</name>
</gene>
<dbReference type="KEGG" id="rvi:RVIR1_01730"/>
<name>A0A2Z5UUU0_9COXI</name>
<dbReference type="PANTHER" id="PTHR38043">
    <property type="entry name" value="PROTEIN HEMX"/>
    <property type="match status" value="1"/>
</dbReference>
<dbReference type="Proteomes" id="UP000282483">
    <property type="component" value="Chromosome"/>
</dbReference>
<dbReference type="AlphaFoldDB" id="A0A2Z5UUU0"/>
<protein>
    <submittedName>
        <fullName evidence="2">Uroporphyrin-III C-methyltransferase</fullName>
    </submittedName>
</protein>
<feature type="transmembrane region" description="Helical" evidence="1">
    <location>
        <begin position="27"/>
        <end position="52"/>
    </location>
</feature>
<keyword evidence="3" id="KW-1185">Reference proteome</keyword>
<evidence type="ECO:0000256" key="1">
    <source>
        <dbReference type="SAM" id="Phobius"/>
    </source>
</evidence>
<dbReference type="GO" id="GO:0032259">
    <property type="term" value="P:methylation"/>
    <property type="evidence" value="ECO:0007669"/>
    <property type="project" value="UniProtKB-KW"/>
</dbReference>
<dbReference type="InterPro" id="IPR007470">
    <property type="entry name" value="HemX"/>
</dbReference>
<dbReference type="RefSeq" id="WP_172593947.1">
    <property type="nucleotide sequence ID" value="NZ_AP018005.1"/>
</dbReference>